<keyword evidence="5" id="KW-0443">Lipid metabolism</keyword>
<accession>A0ABZ2KF22</accession>
<proteinExistence type="inferred from homology"/>
<dbReference type="EMBL" id="CP089982">
    <property type="protein sequence ID" value="WXA97184.1"/>
    <property type="molecule type" value="Genomic_DNA"/>
</dbReference>
<evidence type="ECO:0000256" key="7">
    <source>
        <dbReference type="ARBA" id="ARBA00024073"/>
    </source>
</evidence>
<dbReference type="InterPro" id="IPR016039">
    <property type="entry name" value="Thiolase-like"/>
</dbReference>
<dbReference type="InterPro" id="IPR020610">
    <property type="entry name" value="Thiolase_AS"/>
</dbReference>
<evidence type="ECO:0000256" key="2">
    <source>
        <dbReference type="ARBA" id="ARBA00010982"/>
    </source>
</evidence>
<dbReference type="InterPro" id="IPR020616">
    <property type="entry name" value="Thiolase_N"/>
</dbReference>
<gene>
    <name evidence="11" type="ORF">LZC95_10095</name>
</gene>
<dbReference type="PANTHER" id="PTHR18919:SF153">
    <property type="entry name" value="TRIFUNCTIONAL ENZYME SUBUNIT BETA, MITOCHONDRIAL"/>
    <property type="match status" value="1"/>
</dbReference>
<dbReference type="NCBIfam" id="TIGR01930">
    <property type="entry name" value="AcCoA-C-Actrans"/>
    <property type="match status" value="1"/>
</dbReference>
<dbReference type="InterPro" id="IPR020617">
    <property type="entry name" value="Thiolase_C"/>
</dbReference>
<keyword evidence="12" id="KW-1185">Reference proteome</keyword>
<dbReference type="PROSITE" id="PS00099">
    <property type="entry name" value="THIOLASE_3"/>
    <property type="match status" value="1"/>
</dbReference>
<dbReference type="SUPFAM" id="SSF53901">
    <property type="entry name" value="Thiolase-like"/>
    <property type="match status" value="2"/>
</dbReference>
<keyword evidence="4" id="KW-0276">Fatty acid metabolism</keyword>
<dbReference type="Pfam" id="PF00108">
    <property type="entry name" value="Thiolase_N"/>
    <property type="match status" value="1"/>
</dbReference>
<dbReference type="Pfam" id="PF02803">
    <property type="entry name" value="Thiolase_C"/>
    <property type="match status" value="1"/>
</dbReference>
<evidence type="ECO:0000256" key="6">
    <source>
        <dbReference type="ARBA" id="ARBA00023315"/>
    </source>
</evidence>
<feature type="domain" description="Thiolase C-terminal" evidence="10">
    <location>
        <begin position="290"/>
        <end position="430"/>
    </location>
</feature>
<reference evidence="11 12" key="1">
    <citation type="submission" date="2021-12" db="EMBL/GenBank/DDBJ databases">
        <title>Discovery of the Pendulisporaceae a myxobacterial family with distinct sporulation behavior and unique specialized metabolism.</title>
        <authorList>
            <person name="Garcia R."/>
            <person name="Popoff A."/>
            <person name="Bader C.D."/>
            <person name="Loehr J."/>
            <person name="Walesch S."/>
            <person name="Walt C."/>
            <person name="Boldt J."/>
            <person name="Bunk B."/>
            <person name="Haeckl F.J.F.P.J."/>
            <person name="Gunesch A.P."/>
            <person name="Birkelbach J."/>
            <person name="Nuebel U."/>
            <person name="Pietschmann T."/>
            <person name="Bach T."/>
            <person name="Mueller R."/>
        </authorList>
    </citation>
    <scope>NUCLEOTIDE SEQUENCE [LARGE SCALE GENOMIC DNA]</scope>
    <source>
        <strain evidence="11 12">MSr12523</strain>
    </source>
</reference>
<evidence type="ECO:0000256" key="4">
    <source>
        <dbReference type="ARBA" id="ARBA00022832"/>
    </source>
</evidence>
<evidence type="ECO:0000256" key="3">
    <source>
        <dbReference type="ARBA" id="ARBA00022679"/>
    </source>
</evidence>
<dbReference type="Gene3D" id="3.40.47.10">
    <property type="match status" value="1"/>
</dbReference>
<name>A0ABZ2KF22_9BACT</name>
<dbReference type="Proteomes" id="UP001379533">
    <property type="component" value="Chromosome"/>
</dbReference>
<organism evidence="11 12">
    <name type="scientific">Pendulispora brunnea</name>
    <dbReference type="NCBI Taxonomy" id="2905690"/>
    <lineage>
        <taxon>Bacteria</taxon>
        <taxon>Pseudomonadati</taxon>
        <taxon>Myxococcota</taxon>
        <taxon>Myxococcia</taxon>
        <taxon>Myxococcales</taxon>
        <taxon>Sorangiineae</taxon>
        <taxon>Pendulisporaceae</taxon>
        <taxon>Pendulispora</taxon>
    </lineage>
</organism>
<dbReference type="GO" id="GO:0003988">
    <property type="term" value="F:acetyl-CoA C-acyltransferase activity"/>
    <property type="evidence" value="ECO:0007669"/>
    <property type="project" value="UniProtKB-EC"/>
</dbReference>
<comment type="pathway">
    <text evidence="1">Lipid metabolism; fatty acid beta-oxidation.</text>
</comment>
<dbReference type="PANTHER" id="PTHR18919">
    <property type="entry name" value="ACETYL-COA C-ACYLTRANSFERASE"/>
    <property type="match status" value="1"/>
</dbReference>
<keyword evidence="6 8" id="KW-0012">Acyltransferase</keyword>
<dbReference type="PIRSF" id="PIRSF000429">
    <property type="entry name" value="Ac-CoA_Ac_transf"/>
    <property type="match status" value="1"/>
</dbReference>
<evidence type="ECO:0000259" key="9">
    <source>
        <dbReference type="Pfam" id="PF00108"/>
    </source>
</evidence>
<dbReference type="PROSITE" id="PS00737">
    <property type="entry name" value="THIOLASE_2"/>
    <property type="match status" value="1"/>
</dbReference>
<evidence type="ECO:0000259" key="10">
    <source>
        <dbReference type="Pfam" id="PF02803"/>
    </source>
</evidence>
<dbReference type="InterPro" id="IPR002155">
    <property type="entry name" value="Thiolase"/>
</dbReference>
<keyword evidence="3 8" id="KW-0808">Transferase</keyword>
<dbReference type="RefSeq" id="WP_394847800.1">
    <property type="nucleotide sequence ID" value="NZ_CP089982.1"/>
</dbReference>
<dbReference type="InterPro" id="IPR020615">
    <property type="entry name" value="Thiolase_acyl_enz_int_AS"/>
</dbReference>
<dbReference type="CDD" id="cd00751">
    <property type="entry name" value="thiolase"/>
    <property type="match status" value="1"/>
</dbReference>
<evidence type="ECO:0000313" key="12">
    <source>
        <dbReference type="Proteomes" id="UP001379533"/>
    </source>
</evidence>
<protein>
    <recommendedName>
        <fullName evidence="7">acetyl-CoA C-acyltransferase</fullName>
        <ecNumber evidence="7">2.3.1.16</ecNumber>
    </recommendedName>
</protein>
<dbReference type="EC" id="2.3.1.16" evidence="7"/>
<sequence length="432" mass="45160">MGNVKNGRRAVVVAGARTPFVKAFSEYIELDAIALGVLATRALLKKVDLPYREVEGIVWGGVILPSGAPNVGREIALDLRLDPGCEAYTVTRACASGLQAVTSGAAAIERGEADILICGGADSTSNAEVKLPQKLVHAFAPLALGKPTPADYLSAAPKLLPLTELIPRQPKVAERSTGEVMGESAERMARRNEISREAQDAFALRSHQRAAAAIASGRFEDEVFPVQGAGGKWVHTDTLVRADSTMEKLAKLRPAFAREGTLTAGNSSALTDGGAAVLLMSEEKARALGYKPLAAFASWAYTGVDPSDQLLMGPALAMPKALARAGLRLADIDLVDMHEAFAAQVLSVLKMLASPAFARSRLGLDEAVGEVDPERLNVHGGSIALGHPFGATGARMVTTMANELARTQKKTALLGICAAGGLGAAAVLERVD</sequence>
<dbReference type="PROSITE" id="PS00098">
    <property type="entry name" value="THIOLASE_1"/>
    <property type="match status" value="1"/>
</dbReference>
<evidence type="ECO:0000256" key="1">
    <source>
        <dbReference type="ARBA" id="ARBA00005005"/>
    </source>
</evidence>
<evidence type="ECO:0000313" key="11">
    <source>
        <dbReference type="EMBL" id="WXA97184.1"/>
    </source>
</evidence>
<feature type="domain" description="Thiolase N-terminal" evidence="9">
    <location>
        <begin position="11"/>
        <end position="283"/>
    </location>
</feature>
<evidence type="ECO:0000256" key="8">
    <source>
        <dbReference type="RuleBase" id="RU003557"/>
    </source>
</evidence>
<evidence type="ECO:0000256" key="5">
    <source>
        <dbReference type="ARBA" id="ARBA00023098"/>
    </source>
</evidence>
<comment type="similarity">
    <text evidence="2 8">Belongs to the thiolase-like superfamily. Thiolase family.</text>
</comment>
<dbReference type="InterPro" id="IPR020613">
    <property type="entry name" value="Thiolase_CS"/>
</dbReference>